<protein>
    <submittedName>
        <fullName evidence="1">Late competence development ComFB family protein</fullName>
    </submittedName>
</protein>
<dbReference type="InterPro" id="IPR019657">
    <property type="entry name" value="ComFB"/>
</dbReference>
<dbReference type="RefSeq" id="WP_316974509.1">
    <property type="nucleotide sequence ID" value="NZ_JAWIIJ010000010.1"/>
</dbReference>
<keyword evidence="2" id="KW-1185">Reference proteome</keyword>
<accession>A0ABU3W0M4</accession>
<sequence length="92" mass="10681">MSLLDAIDNFNERLVADALEAARQPEDDPAFLADVMCVALNQLPPRYYRHTIDMRFYLSDRELDEMKARARSEVDRAYAFVRTNQREPGADE</sequence>
<proteinExistence type="predicted"/>
<comment type="caution">
    <text evidence="1">The sequence shown here is derived from an EMBL/GenBank/DDBJ whole genome shotgun (WGS) entry which is preliminary data.</text>
</comment>
<evidence type="ECO:0000313" key="2">
    <source>
        <dbReference type="Proteomes" id="UP001269819"/>
    </source>
</evidence>
<name>A0ABU3W0M4_9GAMM</name>
<organism evidence="1 2">
    <name type="scientific">Marinobacter xestospongiae</name>
    <dbReference type="NCBI Taxonomy" id="994319"/>
    <lineage>
        <taxon>Bacteria</taxon>
        <taxon>Pseudomonadati</taxon>
        <taxon>Pseudomonadota</taxon>
        <taxon>Gammaproteobacteria</taxon>
        <taxon>Pseudomonadales</taxon>
        <taxon>Marinobacteraceae</taxon>
        <taxon>Marinobacter</taxon>
    </lineage>
</organism>
<gene>
    <name evidence="1" type="ORF">RYS15_15305</name>
</gene>
<reference evidence="1 2" key="1">
    <citation type="submission" date="2023-10" db="EMBL/GenBank/DDBJ databases">
        <title>Characteristics and mechanism of a salt-tolerant marine origin heterotrophic nitrifying- aerobic denitrifying bacteria Marinobacter xestospongiae HN1.</title>
        <authorList>
            <person name="Qi R."/>
        </authorList>
    </citation>
    <scope>NUCLEOTIDE SEQUENCE [LARGE SCALE GENOMIC DNA]</scope>
    <source>
        <strain evidence="1 2">HN1</strain>
    </source>
</reference>
<dbReference type="Pfam" id="PF10719">
    <property type="entry name" value="ComFB"/>
    <property type="match status" value="1"/>
</dbReference>
<dbReference type="Proteomes" id="UP001269819">
    <property type="component" value="Unassembled WGS sequence"/>
</dbReference>
<evidence type="ECO:0000313" key="1">
    <source>
        <dbReference type="EMBL" id="MDV2080051.1"/>
    </source>
</evidence>
<dbReference type="EMBL" id="JAWIIJ010000010">
    <property type="protein sequence ID" value="MDV2080051.1"/>
    <property type="molecule type" value="Genomic_DNA"/>
</dbReference>